<keyword evidence="1" id="KW-0812">Transmembrane</keyword>
<evidence type="ECO:0000313" key="2">
    <source>
        <dbReference type="EMBL" id="BBL05246.1"/>
    </source>
</evidence>
<dbReference type="RefSeq" id="WP_141413442.1">
    <property type="nucleotide sequence ID" value="NZ_AP019735.1"/>
</dbReference>
<feature type="transmembrane region" description="Helical" evidence="1">
    <location>
        <begin position="27"/>
        <end position="49"/>
    </location>
</feature>
<organism evidence="2 3">
    <name type="scientific">Alistipes communis</name>
    <dbReference type="NCBI Taxonomy" id="2585118"/>
    <lineage>
        <taxon>Bacteria</taxon>
        <taxon>Pseudomonadati</taxon>
        <taxon>Bacteroidota</taxon>
        <taxon>Bacteroidia</taxon>
        <taxon>Bacteroidales</taxon>
        <taxon>Rikenellaceae</taxon>
        <taxon>Alistipes</taxon>
    </lineage>
</organism>
<dbReference type="Proteomes" id="UP000318946">
    <property type="component" value="Chromosome"/>
</dbReference>
<keyword evidence="1" id="KW-0472">Membrane</keyword>
<dbReference type="EMBL" id="AP019735">
    <property type="protein sequence ID" value="BBL05246.1"/>
    <property type="molecule type" value="Genomic_DNA"/>
</dbReference>
<name>A0A4Y1WYC2_9BACT</name>
<dbReference type="GeneID" id="78343272"/>
<protein>
    <submittedName>
        <fullName evidence="2">Uncharacterized protein</fullName>
    </submittedName>
</protein>
<evidence type="ECO:0000313" key="3">
    <source>
        <dbReference type="Proteomes" id="UP000318946"/>
    </source>
</evidence>
<evidence type="ECO:0000256" key="1">
    <source>
        <dbReference type="SAM" id="Phobius"/>
    </source>
</evidence>
<dbReference type="AlphaFoldDB" id="A0A4Y1WYC2"/>
<accession>A0A4Y1WYC2</accession>
<dbReference type="KEGG" id="acou:A5CBH24_25590"/>
<gene>
    <name evidence="2" type="ORF">A5CBH24_25590</name>
</gene>
<proteinExistence type="predicted"/>
<reference evidence="3" key="1">
    <citation type="submission" date="2019-06" db="EMBL/GenBank/DDBJ databases">
        <title>Alistipes onderdonkii subsp. vulgaris subsp. nov., Alistipes dispar sp. nov. and Alistipes communis sp. nov., isolated from human faeces, and creation of Alistipes onderdonkii subsp. onderdonkii subsp. nov.</title>
        <authorList>
            <person name="Sakamoto M."/>
            <person name="Ikeyama N."/>
            <person name="Ogata Y."/>
            <person name="Suda W."/>
            <person name="Iino T."/>
            <person name="Hattori M."/>
            <person name="Ohkuma M."/>
        </authorList>
    </citation>
    <scope>NUCLEOTIDE SEQUENCE [LARGE SCALE GENOMIC DNA]</scope>
    <source>
        <strain evidence="3">5CBH24</strain>
    </source>
</reference>
<keyword evidence="1" id="KW-1133">Transmembrane helix</keyword>
<sequence length="86" mass="9737">MSAKDLQTRAEAWLKARMERLTPRQRLGLVTVLLLVYAAVALMILFGGMRSRETSIPAVGHLRQPLLLPETRPLPLNTDEDDTQER</sequence>
<keyword evidence="3" id="KW-1185">Reference proteome</keyword>